<dbReference type="STRING" id="857342.A0A2T3ARS6"/>
<dbReference type="SMART" id="SM01161">
    <property type="entry name" value="DUF1767"/>
    <property type="match status" value="1"/>
</dbReference>
<dbReference type="InParanoid" id="A0A2T3ARS6"/>
<dbReference type="RefSeq" id="XP_024717352.1">
    <property type="nucleotide sequence ID" value="XM_024863021.1"/>
</dbReference>
<dbReference type="GO" id="GO:0000724">
    <property type="term" value="P:double-strand break repair via homologous recombination"/>
    <property type="evidence" value="ECO:0007669"/>
    <property type="project" value="TreeGrafter"/>
</dbReference>
<dbReference type="FunCoup" id="A0A2T3ARS6">
    <property type="interactions" value="23"/>
</dbReference>
<name>A0A2T3ARS6_AMORE</name>
<evidence type="ECO:0000256" key="3">
    <source>
        <dbReference type="SAM" id="MobiDB-lite"/>
    </source>
</evidence>
<evidence type="ECO:0000259" key="4">
    <source>
        <dbReference type="Pfam" id="PF08585"/>
    </source>
</evidence>
<dbReference type="AlphaFoldDB" id="A0A2T3ARS6"/>
<dbReference type="GO" id="GO:0031422">
    <property type="term" value="C:RecQ family helicase-topoisomerase III complex"/>
    <property type="evidence" value="ECO:0007669"/>
    <property type="project" value="TreeGrafter"/>
</dbReference>
<organism evidence="5 6">
    <name type="scientific">Amorphotheca resinae ATCC 22711</name>
    <dbReference type="NCBI Taxonomy" id="857342"/>
    <lineage>
        <taxon>Eukaryota</taxon>
        <taxon>Fungi</taxon>
        <taxon>Dikarya</taxon>
        <taxon>Ascomycota</taxon>
        <taxon>Pezizomycotina</taxon>
        <taxon>Leotiomycetes</taxon>
        <taxon>Helotiales</taxon>
        <taxon>Amorphothecaceae</taxon>
        <taxon>Amorphotheca</taxon>
    </lineage>
</organism>
<dbReference type="InterPro" id="IPR013894">
    <property type="entry name" value="RMI1_OB"/>
</dbReference>
<feature type="compositionally biased region" description="Low complexity" evidence="3">
    <location>
        <begin position="147"/>
        <end position="162"/>
    </location>
</feature>
<dbReference type="InterPro" id="IPR042470">
    <property type="entry name" value="RMI1_N_C_sf"/>
</dbReference>
<protein>
    <recommendedName>
        <fullName evidence="2">RecQ-mediated genome instability protein 1</fullName>
    </recommendedName>
</protein>
<dbReference type="GO" id="GO:0016604">
    <property type="term" value="C:nuclear body"/>
    <property type="evidence" value="ECO:0007669"/>
    <property type="project" value="TreeGrafter"/>
</dbReference>
<proteinExistence type="inferred from homology"/>
<dbReference type="Proteomes" id="UP000241818">
    <property type="component" value="Unassembled WGS sequence"/>
</dbReference>
<dbReference type="Gene3D" id="2.40.50.770">
    <property type="entry name" value="RecQ-mediated genome instability protein Rmi1, C-terminal domain"/>
    <property type="match status" value="1"/>
</dbReference>
<gene>
    <name evidence="5" type="ORF">M430DRAFT_146597</name>
</gene>
<dbReference type="GeneID" id="36571102"/>
<dbReference type="PANTHER" id="PTHR14790:SF15">
    <property type="entry name" value="RECQ-MEDIATED GENOME INSTABILITY PROTEIN 1"/>
    <property type="match status" value="1"/>
</dbReference>
<evidence type="ECO:0000256" key="1">
    <source>
        <dbReference type="ARBA" id="ARBA00006395"/>
    </source>
</evidence>
<reference evidence="5 6" key="1">
    <citation type="journal article" date="2018" name="New Phytol.">
        <title>Comparative genomics and transcriptomics depict ericoid mycorrhizal fungi as versatile saprotrophs and plant mutualists.</title>
        <authorList>
            <person name="Martino E."/>
            <person name="Morin E."/>
            <person name="Grelet G.A."/>
            <person name="Kuo A."/>
            <person name="Kohler A."/>
            <person name="Daghino S."/>
            <person name="Barry K.W."/>
            <person name="Cichocki N."/>
            <person name="Clum A."/>
            <person name="Dockter R.B."/>
            <person name="Hainaut M."/>
            <person name="Kuo R.C."/>
            <person name="LaButti K."/>
            <person name="Lindahl B.D."/>
            <person name="Lindquist E.A."/>
            <person name="Lipzen A."/>
            <person name="Khouja H.R."/>
            <person name="Magnuson J."/>
            <person name="Murat C."/>
            <person name="Ohm R.A."/>
            <person name="Singer S.W."/>
            <person name="Spatafora J.W."/>
            <person name="Wang M."/>
            <person name="Veneault-Fourrey C."/>
            <person name="Henrissat B."/>
            <person name="Grigoriev I.V."/>
            <person name="Martin F.M."/>
            <person name="Perotto S."/>
        </authorList>
    </citation>
    <scope>NUCLEOTIDE SEQUENCE [LARGE SCALE GENOMIC DNA]</scope>
    <source>
        <strain evidence="5 6">ATCC 22711</strain>
    </source>
</reference>
<feature type="domain" description="RecQ mediated genome instability protein 1 OB-fold" evidence="4">
    <location>
        <begin position="73"/>
        <end position="241"/>
    </location>
</feature>
<dbReference type="Pfam" id="PF08585">
    <property type="entry name" value="RMI1_N_C"/>
    <property type="match status" value="1"/>
</dbReference>
<keyword evidence="6" id="KW-1185">Reference proteome</keyword>
<sequence length="258" mass="27623">MTTPSIPQLTQALTTQGLPAPHPLFLTPILSPGTSQRTAPPMPALAATAKLRLLNADLTQPHILDPSKTLCLPPGIADVRVVSRVLTADVPVQVLDIQDLSRSRWEQVEALEMERKGETTKGRQVIRAVPTQPDGDIISGTAASPETTSNTQGNANQNAGAAKSNGPFKLLLQDMKGQTVYGFELKRVDKVGYPPTMNIGCKIMLKKGAKVARGLVLMEPGSVLVLGGKIEALDKSWREGREKALRDAVGAGRDRNND</sequence>
<comment type="similarity">
    <text evidence="1">Belongs to the RMI1 family.</text>
</comment>
<evidence type="ECO:0000313" key="5">
    <source>
        <dbReference type="EMBL" id="PSS09054.1"/>
    </source>
</evidence>
<feature type="region of interest" description="Disordered" evidence="3">
    <location>
        <begin position="134"/>
        <end position="162"/>
    </location>
</feature>
<evidence type="ECO:0000256" key="2">
    <source>
        <dbReference type="ARBA" id="ARBA00018987"/>
    </source>
</evidence>
<accession>A0A2T3ARS6</accession>
<dbReference type="GO" id="GO:0000712">
    <property type="term" value="P:resolution of meiotic recombination intermediates"/>
    <property type="evidence" value="ECO:0007669"/>
    <property type="project" value="TreeGrafter"/>
</dbReference>
<dbReference type="OrthoDB" id="341511at2759"/>
<dbReference type="PANTHER" id="PTHR14790">
    <property type="entry name" value="RECQ-MEDIATED GENOME INSTABILITY PROTEIN 1 RMI1"/>
    <property type="match status" value="1"/>
</dbReference>
<evidence type="ECO:0000313" key="6">
    <source>
        <dbReference type="Proteomes" id="UP000241818"/>
    </source>
</evidence>
<dbReference type="EMBL" id="KZ679017">
    <property type="protein sequence ID" value="PSS09054.1"/>
    <property type="molecule type" value="Genomic_DNA"/>
</dbReference>